<dbReference type="InParanoid" id="A0A1Y5RV24"/>
<evidence type="ECO:0000313" key="2">
    <source>
        <dbReference type="Proteomes" id="UP000193200"/>
    </source>
</evidence>
<dbReference type="AlphaFoldDB" id="A0A1Y5RV24"/>
<protein>
    <recommendedName>
        <fullName evidence="3">AsmA family protein</fullName>
    </recommendedName>
</protein>
<name>A0A1Y5RV24_9PROT</name>
<dbReference type="OrthoDB" id="5401764at2"/>
<proteinExistence type="predicted"/>
<evidence type="ECO:0008006" key="3">
    <source>
        <dbReference type="Google" id="ProtNLM"/>
    </source>
</evidence>
<organism evidence="1 2">
    <name type="scientific">Oceanibacterium hippocampi</name>
    <dbReference type="NCBI Taxonomy" id="745714"/>
    <lineage>
        <taxon>Bacteria</taxon>
        <taxon>Pseudomonadati</taxon>
        <taxon>Pseudomonadota</taxon>
        <taxon>Alphaproteobacteria</taxon>
        <taxon>Sneathiellales</taxon>
        <taxon>Sneathiellaceae</taxon>
        <taxon>Oceanibacterium</taxon>
    </lineage>
</organism>
<dbReference type="EMBL" id="FWFR01000001">
    <property type="protein sequence ID" value="SLN26200.1"/>
    <property type="molecule type" value="Genomic_DNA"/>
</dbReference>
<accession>A0A1Y5RV24</accession>
<dbReference type="Proteomes" id="UP000193200">
    <property type="component" value="Unassembled WGS sequence"/>
</dbReference>
<dbReference type="RefSeq" id="WP_085882097.1">
    <property type="nucleotide sequence ID" value="NZ_FWFR01000001.1"/>
</dbReference>
<evidence type="ECO:0000313" key="1">
    <source>
        <dbReference type="EMBL" id="SLN26200.1"/>
    </source>
</evidence>
<gene>
    <name evidence="1" type="ORF">OCH7691_00800</name>
</gene>
<sequence>MKRGLLIGGGVLLLLVAVIAGGAIHLLSSLDVLVRDGVETYGSEVTLARVTLDEVAIDIPGGSGALRGFKVGNPEGFSTPAAFTLGGISLAIDTASIGGDAIVIREIVVDGPDVTYEMSETGNNIDTLRRNVDAYMAKAGLKGGGETADANGEGPKLIIDDLIIRGGRVNVSASILQGRTIGAALPEIHLRDIGRDDGGASPAEVVEAVMAALTGAVGRVTDRLGVGDTLNDLQKNLGGIAEGAGKAVEGVASGAGKAVEGVAGATGGIASGAGKAVEEASGSFRKLLGN</sequence>
<reference evidence="1 2" key="1">
    <citation type="submission" date="2017-03" db="EMBL/GenBank/DDBJ databases">
        <authorList>
            <person name="Afonso C.L."/>
            <person name="Miller P.J."/>
            <person name="Scott M.A."/>
            <person name="Spackman E."/>
            <person name="Goraichik I."/>
            <person name="Dimitrov K.M."/>
            <person name="Suarez D.L."/>
            <person name="Swayne D.E."/>
        </authorList>
    </citation>
    <scope>NUCLEOTIDE SEQUENCE [LARGE SCALE GENOMIC DNA]</scope>
    <source>
        <strain evidence="1 2">CECT 7691</strain>
    </source>
</reference>
<keyword evidence="2" id="KW-1185">Reference proteome</keyword>